<dbReference type="EMBL" id="RWGY01000029">
    <property type="protein sequence ID" value="TVU18275.1"/>
    <property type="molecule type" value="Genomic_DNA"/>
</dbReference>
<dbReference type="Pfam" id="PF25019">
    <property type="entry name" value="LRR_R13L1-DRL21"/>
    <property type="match status" value="1"/>
</dbReference>
<dbReference type="Gene3D" id="3.80.10.10">
    <property type="entry name" value="Ribonuclease Inhibitor"/>
    <property type="match status" value="4"/>
</dbReference>
<evidence type="ECO:0000313" key="11">
    <source>
        <dbReference type="EMBL" id="TVU18275.1"/>
    </source>
</evidence>
<dbReference type="PANTHER" id="PTHR36766">
    <property type="entry name" value="PLANT BROAD-SPECTRUM MILDEW RESISTANCE PROTEIN RPW8"/>
    <property type="match status" value="1"/>
</dbReference>
<dbReference type="Gene3D" id="3.40.50.300">
    <property type="entry name" value="P-loop containing nucleotide triphosphate hydrolases"/>
    <property type="match status" value="1"/>
</dbReference>
<dbReference type="PANTHER" id="PTHR36766:SF55">
    <property type="entry name" value="OS11G0492900 PROTEIN"/>
    <property type="match status" value="1"/>
</dbReference>
<dbReference type="Gene3D" id="1.10.10.10">
    <property type="entry name" value="Winged helix-like DNA-binding domain superfamily/Winged helix DNA-binding domain"/>
    <property type="match status" value="1"/>
</dbReference>
<dbReference type="PRINTS" id="PR00364">
    <property type="entry name" value="DISEASERSIST"/>
</dbReference>
<comment type="caution">
    <text evidence="11">The sequence shown here is derived from an EMBL/GenBank/DDBJ whole genome shotgun (WGS) entry which is preliminary data.</text>
</comment>
<keyword evidence="12" id="KW-1185">Reference proteome</keyword>
<evidence type="ECO:0000256" key="3">
    <source>
        <dbReference type="ARBA" id="ARBA00022737"/>
    </source>
</evidence>
<dbReference type="Pfam" id="PF23559">
    <property type="entry name" value="WHD_DRP"/>
    <property type="match status" value="1"/>
</dbReference>
<dbReference type="Pfam" id="PF18052">
    <property type="entry name" value="Rx_N"/>
    <property type="match status" value="1"/>
</dbReference>
<dbReference type="SUPFAM" id="SSF52058">
    <property type="entry name" value="L domain-like"/>
    <property type="match status" value="2"/>
</dbReference>
<dbReference type="SUPFAM" id="SSF52540">
    <property type="entry name" value="P-loop containing nucleoside triphosphate hydrolases"/>
    <property type="match status" value="1"/>
</dbReference>
<evidence type="ECO:0000259" key="7">
    <source>
        <dbReference type="Pfam" id="PF00931"/>
    </source>
</evidence>
<evidence type="ECO:0000259" key="8">
    <source>
        <dbReference type="Pfam" id="PF18052"/>
    </source>
</evidence>
<dbReference type="InterPro" id="IPR002182">
    <property type="entry name" value="NB-ARC"/>
</dbReference>
<reference evidence="11 12" key="1">
    <citation type="journal article" date="2019" name="Sci. Rep.">
        <title>A high-quality genome of Eragrostis curvula grass provides insights into Poaceae evolution and supports new strategies to enhance forage quality.</title>
        <authorList>
            <person name="Carballo J."/>
            <person name="Santos B.A.C.M."/>
            <person name="Zappacosta D."/>
            <person name="Garbus I."/>
            <person name="Selva J.P."/>
            <person name="Gallo C.A."/>
            <person name="Diaz A."/>
            <person name="Albertini E."/>
            <person name="Caccamo M."/>
            <person name="Echenique V."/>
        </authorList>
    </citation>
    <scope>NUCLEOTIDE SEQUENCE [LARGE SCALE GENOMIC DNA]</scope>
    <source>
        <strain evidence="12">cv. Victoria</strain>
        <tissue evidence="11">Leaf</tissue>
    </source>
</reference>
<evidence type="ECO:0000259" key="9">
    <source>
        <dbReference type="Pfam" id="PF23559"/>
    </source>
</evidence>
<dbReference type="AlphaFoldDB" id="A0A5J9U3Z7"/>
<dbReference type="GO" id="GO:0002758">
    <property type="term" value="P:innate immune response-activating signaling pathway"/>
    <property type="evidence" value="ECO:0007669"/>
    <property type="project" value="UniProtKB-ARBA"/>
</dbReference>
<proteinExistence type="inferred from homology"/>
<dbReference type="InterPro" id="IPR041118">
    <property type="entry name" value="Rx_N"/>
</dbReference>
<keyword evidence="2" id="KW-0433">Leucine-rich repeat</keyword>
<accession>A0A5J9U3Z7</accession>
<dbReference type="GO" id="GO:0042742">
    <property type="term" value="P:defense response to bacterium"/>
    <property type="evidence" value="ECO:0007669"/>
    <property type="project" value="UniProtKB-ARBA"/>
</dbReference>
<dbReference type="FunFam" id="1.10.10.10:FF:000322">
    <property type="entry name" value="Probable disease resistance protein At1g63360"/>
    <property type="match status" value="1"/>
</dbReference>
<keyword evidence="5" id="KW-0611">Plant defense</keyword>
<dbReference type="InterPro" id="IPR027417">
    <property type="entry name" value="P-loop_NTPase"/>
</dbReference>
<dbReference type="InterPro" id="IPR036388">
    <property type="entry name" value="WH-like_DNA-bd_sf"/>
</dbReference>
<keyword evidence="4" id="KW-0547">Nucleotide-binding</keyword>
<dbReference type="InterPro" id="IPR058922">
    <property type="entry name" value="WHD_DRP"/>
</dbReference>
<evidence type="ECO:0000256" key="4">
    <source>
        <dbReference type="ARBA" id="ARBA00022741"/>
    </source>
</evidence>
<sequence length="1193" mass="134075">MAEILATMAVGPLVSMVKEKASSYLLGQYKVMEGMEEQHEILMRKLPAILDVIADAEMQAAEHREGAKAWLEAIRKVAYQANDVVDEFKYEALRRKAKKEGHYRKLEMNAFRFKFRPQQQLSMKWRETDSNIVDPMEIASRSRANEKQKDITVVPIYGMGGLGKTTLAQLVYNDPKIREHFQLLLWVCVSDNFDVDLLAKNIVEAAGSVITDGKPPLHCLREVVSGKRYLLVLDDVWNRDASQWEKLKSSLQHGGMGSSVLTTTRDEEIAKLMGTTEAHKLQSLGESFIEEIIKTKAFSSKDVSSTDERVTMVAATALGSLLGTKPTVKEWKDVLSRSTICDQETGILPILKLSYNALPPQMRQCFSFCALFPKDYVIDVQMLIHLWMANGFIMEEKRGCPEIRGKQIFTELVSRSFFQEVKEIPFYYLRYDILAGSKFRYCSRMTCKIHDLMHDVAQSAVGKECATIGTEPSKSEDFPYSTRHLFVPPEYKYTALKGFLEKSSVGLQTLLCSGYQFEELNYLSKCNSVRALTTRRYSSLKPKYLHHLRYLDLSRSGMEALPEDISILYHLQTLKLNGCDNLVQLPKGMKYMTALRHLYTHGCSKLKLMPPELGCLTSLQTLTSFVAGTADSSCCNLGELRLLDLGGHLEVHGLENVTESEAKAATLGDKERLTELILRWTSNRAAQHHDKVLEGLKPNHRIKVLRIDSYGGSTFLTWINTLQHMVELVLSNCNKLEKLPPLWRLPALRVLYMSGMENLHCLCEGDPPFIFEKLKELSLYELPNLKMWWDLNKVQGQDPMFPEVEKLSIVDCKELTALPRASVITESSGGVSTMWLSAFPALKELELYGLPTFRFEAAEGTVEEQITFPLLEKLIIKGCAELTTLPEAPKLSVLEAIGISQQILLHAARYIPSLSTLELSVDDGETALPEDHSLLKLMDDKEKWNKKSSLRVIYLSMCNFLFTHSSAPALWSCLVQLEELYILECNALVHWPENVFQLLVSLRKLSIDECNKLTGCTQASEQSTPEQSVLPPRLESLELRWCASLVEVPALPASLRELDIFACGKLESVVLRKQQNTRLGSGDGVLRQEKSAPIPAGSCSESAATPNVPEISDCSPAITTELWIHDCSNLQSLSVQLDCTGLFIVGCDRLKSLDDLPSLERLTLWVCKSLESIPSGPQAYSSLRYLSIESCPG</sequence>
<evidence type="ECO:0000313" key="12">
    <source>
        <dbReference type="Proteomes" id="UP000324897"/>
    </source>
</evidence>
<feature type="non-terminal residue" evidence="11">
    <location>
        <position position="1"/>
    </location>
</feature>
<comment type="similarity">
    <text evidence="1">Belongs to the disease resistance NB-LRR family.</text>
</comment>
<name>A0A5J9U3Z7_9POAL</name>
<dbReference type="GO" id="GO:0043531">
    <property type="term" value="F:ADP binding"/>
    <property type="evidence" value="ECO:0007669"/>
    <property type="project" value="InterPro"/>
</dbReference>
<evidence type="ECO:0000256" key="1">
    <source>
        <dbReference type="ARBA" id="ARBA00008894"/>
    </source>
</evidence>
<evidence type="ECO:0000256" key="2">
    <source>
        <dbReference type="ARBA" id="ARBA00022614"/>
    </source>
</evidence>
<gene>
    <name evidence="11" type="ORF">EJB05_34364</name>
</gene>
<evidence type="ECO:0000256" key="5">
    <source>
        <dbReference type="ARBA" id="ARBA00022821"/>
    </source>
</evidence>
<dbReference type="Gene3D" id="1.20.5.4130">
    <property type="match status" value="1"/>
</dbReference>
<evidence type="ECO:0000259" key="10">
    <source>
        <dbReference type="Pfam" id="PF25019"/>
    </source>
</evidence>
<dbReference type="Proteomes" id="UP000324897">
    <property type="component" value="Chromosome 7"/>
</dbReference>
<feature type="domain" description="R13L1/DRL21-like LRR repeat region" evidence="10">
    <location>
        <begin position="638"/>
        <end position="756"/>
    </location>
</feature>
<feature type="domain" description="Disease resistance N-terminal" evidence="8">
    <location>
        <begin position="14"/>
        <end position="99"/>
    </location>
</feature>
<dbReference type="InterPro" id="IPR032675">
    <property type="entry name" value="LRR_dom_sf"/>
</dbReference>
<keyword evidence="6" id="KW-0067">ATP-binding</keyword>
<feature type="domain" description="NB-ARC" evidence="7">
    <location>
        <begin position="147"/>
        <end position="300"/>
    </location>
</feature>
<dbReference type="GO" id="GO:0009626">
    <property type="term" value="P:plant-type hypersensitive response"/>
    <property type="evidence" value="ECO:0007669"/>
    <property type="project" value="UniProtKB-ARBA"/>
</dbReference>
<organism evidence="11 12">
    <name type="scientific">Eragrostis curvula</name>
    <name type="common">weeping love grass</name>
    <dbReference type="NCBI Taxonomy" id="38414"/>
    <lineage>
        <taxon>Eukaryota</taxon>
        <taxon>Viridiplantae</taxon>
        <taxon>Streptophyta</taxon>
        <taxon>Embryophyta</taxon>
        <taxon>Tracheophyta</taxon>
        <taxon>Spermatophyta</taxon>
        <taxon>Magnoliopsida</taxon>
        <taxon>Liliopsida</taxon>
        <taxon>Poales</taxon>
        <taxon>Poaceae</taxon>
        <taxon>PACMAD clade</taxon>
        <taxon>Chloridoideae</taxon>
        <taxon>Eragrostideae</taxon>
        <taxon>Eragrostidinae</taxon>
        <taxon>Eragrostis</taxon>
    </lineage>
</organism>
<dbReference type="Gramene" id="TVU18275">
    <property type="protein sequence ID" value="TVU18275"/>
    <property type="gene ID" value="EJB05_34364"/>
</dbReference>
<dbReference type="GO" id="GO:0005524">
    <property type="term" value="F:ATP binding"/>
    <property type="evidence" value="ECO:0007669"/>
    <property type="project" value="UniProtKB-KW"/>
</dbReference>
<keyword evidence="3" id="KW-0677">Repeat</keyword>
<feature type="domain" description="Disease resistance protein winged helix" evidence="9">
    <location>
        <begin position="371"/>
        <end position="457"/>
    </location>
</feature>
<evidence type="ECO:0000256" key="6">
    <source>
        <dbReference type="ARBA" id="ARBA00022840"/>
    </source>
</evidence>
<dbReference type="OrthoDB" id="633436at2759"/>
<protein>
    <submittedName>
        <fullName evidence="11">Uncharacterized protein</fullName>
    </submittedName>
</protein>
<dbReference type="InterPro" id="IPR056789">
    <property type="entry name" value="LRR_R13L1-DRL21"/>
</dbReference>
<dbReference type="Pfam" id="PF00931">
    <property type="entry name" value="NB-ARC"/>
    <property type="match status" value="1"/>
</dbReference>